<dbReference type="InterPro" id="IPR001680">
    <property type="entry name" value="WD40_rpt"/>
</dbReference>
<dbReference type="PANTHER" id="PTHR44080">
    <property type="entry name" value="E3 UBIQUITIN-PROTEIN LIGASE COP1"/>
    <property type="match status" value="1"/>
</dbReference>
<dbReference type="SUPFAM" id="SSF57850">
    <property type="entry name" value="RING/U-box"/>
    <property type="match status" value="1"/>
</dbReference>
<dbReference type="GO" id="GO:0008270">
    <property type="term" value="F:zinc ion binding"/>
    <property type="evidence" value="ECO:0007669"/>
    <property type="project" value="UniProtKB-KW"/>
</dbReference>
<dbReference type="InterPro" id="IPR020472">
    <property type="entry name" value="WD40_PAC1"/>
</dbReference>
<dbReference type="Pfam" id="PF00400">
    <property type="entry name" value="WD40"/>
    <property type="match status" value="4"/>
</dbReference>
<evidence type="ECO:0000313" key="10">
    <source>
        <dbReference type="Proteomes" id="UP001190700"/>
    </source>
</evidence>
<dbReference type="AlphaFoldDB" id="A0AAE0CBP1"/>
<dbReference type="GO" id="GO:0061630">
    <property type="term" value="F:ubiquitin protein ligase activity"/>
    <property type="evidence" value="ECO:0007669"/>
    <property type="project" value="InterPro"/>
</dbReference>
<dbReference type="InterPro" id="IPR042755">
    <property type="entry name" value="COP1"/>
</dbReference>
<evidence type="ECO:0000256" key="5">
    <source>
        <dbReference type="ARBA" id="ARBA00022833"/>
    </source>
</evidence>
<dbReference type="SUPFAM" id="SSF50978">
    <property type="entry name" value="WD40 repeat-like"/>
    <property type="match status" value="1"/>
</dbReference>
<evidence type="ECO:0000256" key="6">
    <source>
        <dbReference type="PROSITE-ProRule" id="PRU00175"/>
    </source>
</evidence>
<feature type="repeat" description="WD" evidence="7">
    <location>
        <begin position="512"/>
        <end position="544"/>
    </location>
</feature>
<protein>
    <submittedName>
        <fullName evidence="9">Coatomer subunit alpha</fullName>
    </submittedName>
</protein>
<evidence type="ECO:0000256" key="3">
    <source>
        <dbReference type="ARBA" id="ARBA00022737"/>
    </source>
</evidence>
<dbReference type="Proteomes" id="UP001190700">
    <property type="component" value="Unassembled WGS sequence"/>
</dbReference>
<dbReference type="EMBL" id="LGRX02026112">
    <property type="protein sequence ID" value="KAK3251294.1"/>
    <property type="molecule type" value="Genomic_DNA"/>
</dbReference>
<dbReference type="PROSITE" id="PS50089">
    <property type="entry name" value="ZF_RING_2"/>
    <property type="match status" value="1"/>
</dbReference>
<keyword evidence="1 7" id="KW-0853">WD repeat</keyword>
<dbReference type="CDD" id="cd00200">
    <property type="entry name" value="WD40"/>
    <property type="match status" value="1"/>
</dbReference>
<dbReference type="Pfam" id="PF00097">
    <property type="entry name" value="zf-C3HC4"/>
    <property type="match status" value="1"/>
</dbReference>
<sequence>MDAEEDLVQVPEKDDKQASAPECCCPLCLEVFRCVVITSCGHSFCHSCITSHLKYKNDCPNCHTYLTPSLLSPNFALDKVLKAFSERSSASKQSLADQVISALQRGHELSLPEVTKLLSKVTRYKDELEADEAEAKFEILLVFLRLSRNNKLEALQKEQAHMADISMDMAQLKELEQPQAPQMVQEEAELSVPSTEFWSALGQSEAVPCVTAYPWGQQPHIADAGVPTKPSEPFAHKTGRGILGVRKYWSADDLHGLAHHGAISSGCSQSSEGNTGMRCGSDMSAISLASKKQRLFSQFNELQACYLNLRQREELEGSGFRVRREEQAEEDLGHASEAAQQIGNNRIGAGTGMGGAAALGNAGAMGMGGMEGLQAVAPPARANPLLPYMTRLEEFSKTVMQITRYSRLVPIAHLPPGSSNSSLSNIVSSIEFDRDGELFVTAGVSKRIKVFNFNELDRSQDDAPRTVVEMCTRSKLSCLSWNKFIKSEIVSSDYEGVVTLWDTCTSQTIKEYEEHEKRVWSVDFSHTEQSMLVSGSDDGRVKLWCTNQPNSVLNINMRSNVCCVKFNPTSGYHLAVGSADHHVHSYDLRHTRMPLYIFTGHKKAVAFVKFISGTELVSASTDSTLRLWDVANNQLVRLFQGHTNEKNFVGLSVQNEFVACGSESHEVFVYHKSVSKPMCTYSFGAKSESSGEMVAYNDVSQFISAVCWRGNSPTILAANSLGAIKVLELSP</sequence>
<feature type="domain" description="RING-type" evidence="8">
    <location>
        <begin position="25"/>
        <end position="63"/>
    </location>
</feature>
<evidence type="ECO:0000256" key="4">
    <source>
        <dbReference type="ARBA" id="ARBA00022771"/>
    </source>
</evidence>
<evidence type="ECO:0000313" key="9">
    <source>
        <dbReference type="EMBL" id="KAK3251294.1"/>
    </source>
</evidence>
<keyword evidence="2" id="KW-0479">Metal-binding</keyword>
<dbReference type="InterPro" id="IPR001841">
    <property type="entry name" value="Znf_RING"/>
</dbReference>
<dbReference type="PRINTS" id="PR00320">
    <property type="entry name" value="GPROTEINBRPT"/>
</dbReference>
<dbReference type="InterPro" id="IPR013083">
    <property type="entry name" value="Znf_RING/FYVE/PHD"/>
</dbReference>
<dbReference type="PROSITE" id="PS00518">
    <property type="entry name" value="ZF_RING_1"/>
    <property type="match status" value="1"/>
</dbReference>
<evidence type="ECO:0000256" key="1">
    <source>
        <dbReference type="ARBA" id="ARBA00022574"/>
    </source>
</evidence>
<proteinExistence type="predicted"/>
<keyword evidence="3" id="KW-0677">Repeat</keyword>
<organism evidence="9 10">
    <name type="scientific">Cymbomonas tetramitiformis</name>
    <dbReference type="NCBI Taxonomy" id="36881"/>
    <lineage>
        <taxon>Eukaryota</taxon>
        <taxon>Viridiplantae</taxon>
        <taxon>Chlorophyta</taxon>
        <taxon>Pyramimonadophyceae</taxon>
        <taxon>Pyramimonadales</taxon>
        <taxon>Pyramimonadaceae</taxon>
        <taxon>Cymbomonas</taxon>
    </lineage>
</organism>
<dbReference type="InterPro" id="IPR019775">
    <property type="entry name" value="WD40_repeat_CS"/>
</dbReference>
<evidence type="ECO:0000256" key="2">
    <source>
        <dbReference type="ARBA" id="ARBA00022723"/>
    </source>
</evidence>
<evidence type="ECO:0000256" key="7">
    <source>
        <dbReference type="PROSITE-ProRule" id="PRU00221"/>
    </source>
</evidence>
<dbReference type="InterPro" id="IPR015943">
    <property type="entry name" value="WD40/YVTN_repeat-like_dom_sf"/>
</dbReference>
<dbReference type="PROSITE" id="PS00678">
    <property type="entry name" value="WD_REPEATS_1"/>
    <property type="match status" value="1"/>
</dbReference>
<dbReference type="Gene3D" id="3.30.40.10">
    <property type="entry name" value="Zinc/RING finger domain, C3HC4 (zinc finger)"/>
    <property type="match status" value="1"/>
</dbReference>
<dbReference type="SMART" id="SM00320">
    <property type="entry name" value="WD40"/>
    <property type="match status" value="6"/>
</dbReference>
<dbReference type="GO" id="GO:0043161">
    <property type="term" value="P:proteasome-mediated ubiquitin-dependent protein catabolic process"/>
    <property type="evidence" value="ECO:0007669"/>
    <property type="project" value="TreeGrafter"/>
</dbReference>
<evidence type="ECO:0000259" key="8">
    <source>
        <dbReference type="PROSITE" id="PS50089"/>
    </source>
</evidence>
<name>A0AAE0CBP1_9CHLO</name>
<keyword evidence="4 6" id="KW-0863">Zinc-finger</keyword>
<dbReference type="InterPro" id="IPR018957">
    <property type="entry name" value="Znf_C3HC4_RING-type"/>
</dbReference>
<reference evidence="9 10" key="1">
    <citation type="journal article" date="2015" name="Genome Biol. Evol.">
        <title>Comparative Genomics of a Bacterivorous Green Alga Reveals Evolutionary Causalities and Consequences of Phago-Mixotrophic Mode of Nutrition.</title>
        <authorList>
            <person name="Burns J.A."/>
            <person name="Paasch A."/>
            <person name="Narechania A."/>
            <person name="Kim E."/>
        </authorList>
    </citation>
    <scope>NUCLEOTIDE SEQUENCE [LARGE SCALE GENOMIC DNA]</scope>
    <source>
        <strain evidence="9 10">PLY_AMNH</strain>
    </source>
</reference>
<dbReference type="InterPro" id="IPR036322">
    <property type="entry name" value="WD40_repeat_dom_sf"/>
</dbReference>
<dbReference type="Gene3D" id="2.130.10.10">
    <property type="entry name" value="YVTN repeat-like/Quinoprotein amine dehydrogenase"/>
    <property type="match status" value="1"/>
</dbReference>
<dbReference type="InterPro" id="IPR017907">
    <property type="entry name" value="Znf_RING_CS"/>
</dbReference>
<dbReference type="PROSITE" id="PS50294">
    <property type="entry name" value="WD_REPEATS_REGION"/>
    <property type="match status" value="2"/>
</dbReference>
<accession>A0AAE0CBP1</accession>
<keyword evidence="5" id="KW-0862">Zinc</keyword>
<comment type="caution">
    <text evidence="9">The sequence shown here is derived from an EMBL/GenBank/DDBJ whole genome shotgun (WGS) entry which is preliminary data.</text>
</comment>
<keyword evidence="10" id="KW-1185">Reference proteome</keyword>
<dbReference type="PANTHER" id="PTHR44080:SF1">
    <property type="entry name" value="E3 UBIQUITIN-PROTEIN LIGASE COP1"/>
    <property type="match status" value="1"/>
</dbReference>
<gene>
    <name evidence="9" type="ORF">CYMTET_39364</name>
</gene>
<dbReference type="PROSITE" id="PS50082">
    <property type="entry name" value="WD_REPEATS_2"/>
    <property type="match status" value="2"/>
</dbReference>
<feature type="repeat" description="WD" evidence="7">
    <location>
        <begin position="598"/>
        <end position="638"/>
    </location>
</feature>
<dbReference type="SMART" id="SM00184">
    <property type="entry name" value="RING"/>
    <property type="match status" value="1"/>
</dbReference>